<dbReference type="Gene3D" id="3.40.50.720">
    <property type="entry name" value="NAD(P)-binding Rossmann-like Domain"/>
    <property type="match status" value="1"/>
</dbReference>
<dbReference type="NCBIfam" id="NF003993">
    <property type="entry name" value="PRK05472.2-2"/>
    <property type="match status" value="1"/>
</dbReference>
<dbReference type="InterPro" id="IPR022876">
    <property type="entry name" value="Tscrpt_rep_Rex"/>
</dbReference>
<gene>
    <name evidence="7" type="primary">rex</name>
    <name evidence="9" type="ORF">SAMN02746089_00712</name>
</gene>
<keyword evidence="4 7" id="KW-0520">NAD</keyword>
<dbReference type="GO" id="GO:0045892">
    <property type="term" value="P:negative regulation of DNA-templated transcription"/>
    <property type="evidence" value="ECO:0007669"/>
    <property type="project" value="InterPro"/>
</dbReference>
<dbReference type="NCBIfam" id="NF003990">
    <property type="entry name" value="PRK05472.1-4"/>
    <property type="match status" value="1"/>
</dbReference>
<dbReference type="Gene3D" id="1.10.10.10">
    <property type="entry name" value="Winged helix-like DNA-binding domain superfamily/Winged helix DNA-binding domain"/>
    <property type="match status" value="1"/>
</dbReference>
<comment type="similarity">
    <text evidence="7">Belongs to the transcriptional regulatory Rex family.</text>
</comment>
<evidence type="ECO:0000313" key="10">
    <source>
        <dbReference type="Proteomes" id="UP000184088"/>
    </source>
</evidence>
<comment type="subunit">
    <text evidence="7">Homodimer.</text>
</comment>
<feature type="DNA-binding region" description="H-T-H motif" evidence="7">
    <location>
        <begin position="17"/>
        <end position="56"/>
    </location>
</feature>
<dbReference type="PANTHER" id="PTHR35786">
    <property type="entry name" value="REDOX-SENSING TRANSCRIPTIONAL REPRESSOR REX"/>
    <property type="match status" value="1"/>
</dbReference>
<organism evidence="9 10">
    <name type="scientific">Caldanaerobius fijiensis DSM 17918</name>
    <dbReference type="NCBI Taxonomy" id="1121256"/>
    <lineage>
        <taxon>Bacteria</taxon>
        <taxon>Bacillati</taxon>
        <taxon>Bacillota</taxon>
        <taxon>Clostridia</taxon>
        <taxon>Thermoanaerobacterales</taxon>
        <taxon>Thermoanaerobacteraceae</taxon>
        <taxon>Caldanaerobius</taxon>
    </lineage>
</organism>
<keyword evidence="3 7" id="KW-0805">Transcription regulation</keyword>
<dbReference type="STRING" id="1121256.SAMN02746089_00712"/>
<dbReference type="RefSeq" id="WP_073341823.1">
    <property type="nucleotide sequence ID" value="NZ_FQVH01000005.1"/>
</dbReference>
<keyword evidence="2 7" id="KW-0678">Repressor</keyword>
<protein>
    <recommendedName>
        <fullName evidence="7">Redox-sensing transcriptional repressor Rex</fullName>
    </recommendedName>
</protein>
<evidence type="ECO:0000256" key="2">
    <source>
        <dbReference type="ARBA" id="ARBA00022491"/>
    </source>
</evidence>
<dbReference type="NCBIfam" id="NF003996">
    <property type="entry name" value="PRK05472.2-5"/>
    <property type="match status" value="1"/>
</dbReference>
<evidence type="ECO:0000256" key="6">
    <source>
        <dbReference type="ARBA" id="ARBA00023163"/>
    </source>
</evidence>
<reference evidence="9 10" key="1">
    <citation type="submission" date="2016-11" db="EMBL/GenBank/DDBJ databases">
        <authorList>
            <person name="Jaros S."/>
            <person name="Januszkiewicz K."/>
            <person name="Wedrychowicz H."/>
        </authorList>
    </citation>
    <scope>NUCLEOTIDE SEQUENCE [LARGE SCALE GENOMIC DNA]</scope>
    <source>
        <strain evidence="9 10">DSM 17918</strain>
    </source>
</reference>
<dbReference type="SUPFAM" id="SSF46785">
    <property type="entry name" value="Winged helix' DNA-binding domain"/>
    <property type="match status" value="1"/>
</dbReference>
<dbReference type="AlphaFoldDB" id="A0A1M4VZ81"/>
<evidence type="ECO:0000256" key="3">
    <source>
        <dbReference type="ARBA" id="ARBA00023015"/>
    </source>
</evidence>
<dbReference type="PANTHER" id="PTHR35786:SF1">
    <property type="entry name" value="REDOX-SENSING TRANSCRIPTIONAL REPRESSOR REX 1"/>
    <property type="match status" value="1"/>
</dbReference>
<dbReference type="NCBIfam" id="NF003995">
    <property type="entry name" value="PRK05472.2-4"/>
    <property type="match status" value="1"/>
</dbReference>
<name>A0A1M4VZ81_9THEO</name>
<sequence length="218" mass="24490">MAKETKISMAIIRRLPRYHRYLGELLNSGVTRISSQELSKKMGVTASQIRQDLNSFGGFGQQGYGYNVKDLYDAITKILGLEKTYNSIIVGAGNLGQAIANYTGFQSWGFKLKALFDVNPKLIGLKIRDVEILDVDLLEDFVSKNPIDIAILTIPKERAQEIVDRLVAKGVKAFWNFSAVDVNVPDDVIVESVHLSDSLFTISYRLNEDELFKKIKEK</sequence>
<dbReference type="EMBL" id="FQVH01000005">
    <property type="protein sequence ID" value="SHE74354.1"/>
    <property type="molecule type" value="Genomic_DNA"/>
</dbReference>
<evidence type="ECO:0000256" key="7">
    <source>
        <dbReference type="HAMAP-Rule" id="MF_01131"/>
    </source>
</evidence>
<proteinExistence type="inferred from homology"/>
<dbReference type="Pfam" id="PF06971">
    <property type="entry name" value="Put_DNA-bind_N"/>
    <property type="match status" value="1"/>
</dbReference>
<dbReference type="NCBIfam" id="NF003989">
    <property type="entry name" value="PRK05472.1-3"/>
    <property type="match status" value="1"/>
</dbReference>
<dbReference type="SUPFAM" id="SSF51735">
    <property type="entry name" value="NAD(P)-binding Rossmann-fold domains"/>
    <property type="match status" value="1"/>
</dbReference>
<comment type="function">
    <text evidence="7">Modulates transcription in response to changes in cellular NADH/NAD(+) redox state.</text>
</comment>
<keyword evidence="10" id="KW-1185">Reference proteome</keyword>
<keyword evidence="1 7" id="KW-0963">Cytoplasm</keyword>
<dbReference type="InterPro" id="IPR009718">
    <property type="entry name" value="Rex_DNA-bd_C_dom"/>
</dbReference>
<dbReference type="GO" id="GO:0051775">
    <property type="term" value="P:response to redox state"/>
    <property type="evidence" value="ECO:0007669"/>
    <property type="project" value="InterPro"/>
</dbReference>
<dbReference type="Pfam" id="PF02629">
    <property type="entry name" value="CoA_binding"/>
    <property type="match status" value="1"/>
</dbReference>
<evidence type="ECO:0000313" key="9">
    <source>
        <dbReference type="EMBL" id="SHE74354.1"/>
    </source>
</evidence>
<dbReference type="InterPro" id="IPR058236">
    <property type="entry name" value="Rex_actinobacterial-type"/>
</dbReference>
<dbReference type="OrthoDB" id="9784760at2"/>
<dbReference type="Proteomes" id="UP000184088">
    <property type="component" value="Unassembled WGS sequence"/>
</dbReference>
<comment type="subcellular location">
    <subcellularLocation>
        <location evidence="7">Cytoplasm</location>
    </subcellularLocation>
</comment>
<dbReference type="HAMAP" id="MF_01131">
    <property type="entry name" value="Rex"/>
    <property type="match status" value="1"/>
</dbReference>
<dbReference type="InterPro" id="IPR036390">
    <property type="entry name" value="WH_DNA-bd_sf"/>
</dbReference>
<keyword evidence="5 7" id="KW-0238">DNA-binding</keyword>
<dbReference type="InterPro" id="IPR036388">
    <property type="entry name" value="WH-like_DNA-bd_sf"/>
</dbReference>
<keyword evidence="6 7" id="KW-0804">Transcription</keyword>
<accession>A0A1M4VZ81</accession>
<dbReference type="InterPro" id="IPR003781">
    <property type="entry name" value="CoA-bd"/>
</dbReference>
<dbReference type="SMART" id="SM00881">
    <property type="entry name" value="CoA_binding"/>
    <property type="match status" value="1"/>
</dbReference>
<evidence type="ECO:0000256" key="5">
    <source>
        <dbReference type="ARBA" id="ARBA00023125"/>
    </source>
</evidence>
<feature type="binding site" evidence="7">
    <location>
        <begin position="91"/>
        <end position="96"/>
    </location>
    <ligand>
        <name>NAD(+)</name>
        <dbReference type="ChEBI" id="CHEBI:57540"/>
    </ligand>
</feature>
<evidence type="ECO:0000259" key="8">
    <source>
        <dbReference type="SMART" id="SM00881"/>
    </source>
</evidence>
<dbReference type="GO" id="GO:0003677">
    <property type="term" value="F:DNA binding"/>
    <property type="evidence" value="ECO:0007669"/>
    <property type="project" value="UniProtKB-UniRule"/>
</dbReference>
<dbReference type="InterPro" id="IPR036291">
    <property type="entry name" value="NAD(P)-bd_dom_sf"/>
</dbReference>
<dbReference type="NCBIfam" id="NF003994">
    <property type="entry name" value="PRK05472.2-3"/>
    <property type="match status" value="1"/>
</dbReference>
<evidence type="ECO:0000256" key="1">
    <source>
        <dbReference type="ARBA" id="ARBA00022490"/>
    </source>
</evidence>
<dbReference type="GO" id="GO:0003700">
    <property type="term" value="F:DNA-binding transcription factor activity"/>
    <property type="evidence" value="ECO:0007669"/>
    <property type="project" value="UniProtKB-UniRule"/>
</dbReference>
<feature type="domain" description="CoA-binding" evidence="8">
    <location>
        <begin position="80"/>
        <end position="181"/>
    </location>
</feature>
<dbReference type="GO" id="GO:0005737">
    <property type="term" value="C:cytoplasm"/>
    <property type="evidence" value="ECO:0007669"/>
    <property type="project" value="UniProtKB-SubCell"/>
</dbReference>
<evidence type="ECO:0000256" key="4">
    <source>
        <dbReference type="ARBA" id="ARBA00023027"/>
    </source>
</evidence>